<dbReference type="Proteomes" id="UP001221413">
    <property type="component" value="Unassembled WGS sequence"/>
</dbReference>
<name>A0AAD6NKM0_DREDA</name>
<protein>
    <submittedName>
        <fullName evidence="1">Uncharacterized protein</fullName>
    </submittedName>
</protein>
<sequence>MGREYSHKCDHIHYAADYDTKEKKKTYILVDWDVSLRDRNEGQEDIDLMTYEVKYRDGKWYVSRSTDI</sequence>
<accession>A0AAD6NKM0</accession>
<proteinExistence type="predicted"/>
<evidence type="ECO:0000313" key="2">
    <source>
        <dbReference type="Proteomes" id="UP001221413"/>
    </source>
</evidence>
<gene>
    <name evidence="1" type="ORF">Dda_4307</name>
</gene>
<reference evidence="1" key="1">
    <citation type="submission" date="2023-01" db="EMBL/GenBank/DDBJ databases">
        <title>The chitinases involved in constricting ring structure development in the nematode-trapping fungus Drechslerella dactyloides.</title>
        <authorList>
            <person name="Wang R."/>
            <person name="Zhang L."/>
            <person name="Tang P."/>
            <person name="Li S."/>
            <person name="Liang L."/>
        </authorList>
    </citation>
    <scope>NUCLEOTIDE SEQUENCE</scope>
    <source>
        <strain evidence="1">YMF1.00031</strain>
    </source>
</reference>
<dbReference type="EMBL" id="JAQGDS010000004">
    <property type="protein sequence ID" value="KAJ6261637.1"/>
    <property type="molecule type" value="Genomic_DNA"/>
</dbReference>
<keyword evidence="2" id="KW-1185">Reference proteome</keyword>
<dbReference type="AlphaFoldDB" id="A0AAD6NKM0"/>
<comment type="caution">
    <text evidence="1">The sequence shown here is derived from an EMBL/GenBank/DDBJ whole genome shotgun (WGS) entry which is preliminary data.</text>
</comment>
<organism evidence="1 2">
    <name type="scientific">Drechslerella dactyloides</name>
    <name type="common">Nematode-trapping fungus</name>
    <name type="synonym">Arthrobotrys dactyloides</name>
    <dbReference type="NCBI Taxonomy" id="74499"/>
    <lineage>
        <taxon>Eukaryota</taxon>
        <taxon>Fungi</taxon>
        <taxon>Dikarya</taxon>
        <taxon>Ascomycota</taxon>
        <taxon>Pezizomycotina</taxon>
        <taxon>Orbiliomycetes</taxon>
        <taxon>Orbiliales</taxon>
        <taxon>Orbiliaceae</taxon>
        <taxon>Drechslerella</taxon>
    </lineage>
</organism>
<evidence type="ECO:0000313" key="1">
    <source>
        <dbReference type="EMBL" id="KAJ6261637.1"/>
    </source>
</evidence>